<evidence type="ECO:0000313" key="2">
    <source>
        <dbReference type="EMBL" id="SMF33037.1"/>
    </source>
</evidence>
<evidence type="ECO:0000313" key="1">
    <source>
        <dbReference type="EMBL" id="SMF23682.1"/>
    </source>
</evidence>
<dbReference type="EMBL" id="FXAG01000009">
    <property type="protein sequence ID" value="SMF23682.1"/>
    <property type="molecule type" value="Genomic_DNA"/>
</dbReference>
<reference evidence="4" key="1">
    <citation type="submission" date="2017-04" db="EMBL/GenBank/DDBJ databases">
        <authorList>
            <person name="Varghese N."/>
            <person name="Submissions S."/>
        </authorList>
    </citation>
    <scope>NUCLEOTIDE SEQUENCE [LARGE SCALE GENOMIC DNA]</scope>
    <source>
        <strain evidence="4">DSM 22618</strain>
    </source>
</reference>
<reference evidence="1" key="2">
    <citation type="submission" date="2017-04" db="EMBL/GenBank/DDBJ databases">
        <authorList>
            <person name="Afonso C.L."/>
            <person name="Miller P.J."/>
            <person name="Scott M.A."/>
            <person name="Spackman E."/>
            <person name="Goraichik I."/>
            <person name="Dimitrov K.M."/>
            <person name="Suarez D.L."/>
            <person name="Swayne D.E."/>
        </authorList>
    </citation>
    <scope>NUCLEOTIDE SEQUENCE [LARGE SCALE GENOMIC DNA]</scope>
    <source>
        <strain evidence="1">DSM 22618</strain>
    </source>
</reference>
<dbReference type="STRING" id="1123014.SAMN02745746_02070"/>
<accession>A0A1Y6BR35</accession>
<dbReference type="AlphaFoldDB" id="A0A1Y6BR35"/>
<dbReference type="EMBL" id="FXAG01000024">
    <property type="protein sequence ID" value="SMF48026.1"/>
    <property type="molecule type" value="Genomic_DNA"/>
</dbReference>
<protein>
    <submittedName>
        <fullName evidence="1">Uncharacterized protein</fullName>
    </submittedName>
</protein>
<name>A0A1Y6BR35_9NEIS</name>
<evidence type="ECO:0000313" key="4">
    <source>
        <dbReference type="Proteomes" id="UP000192920"/>
    </source>
</evidence>
<sequence>MGYKFEHSDWAAADGWIKSSKRLPDMGEEVWVARWLTGIHMKYEVIKDQMLNPSIFLQDASSHGLTFYWQPVIGASAPASPPLPDSLPKTWAEQYLEWLNCDEASALANTMEIVRRLMARLEK</sequence>
<proteinExistence type="predicted"/>
<dbReference type="EMBL" id="FXAG01000014">
    <property type="protein sequence ID" value="SMF33037.1"/>
    <property type="molecule type" value="Genomic_DNA"/>
</dbReference>
<evidence type="ECO:0000313" key="3">
    <source>
        <dbReference type="EMBL" id="SMF48026.1"/>
    </source>
</evidence>
<organism evidence="1 4">
    <name type="scientific">Pseudogulbenkiania subflava DSM 22618</name>
    <dbReference type="NCBI Taxonomy" id="1123014"/>
    <lineage>
        <taxon>Bacteria</taxon>
        <taxon>Pseudomonadati</taxon>
        <taxon>Pseudomonadota</taxon>
        <taxon>Betaproteobacteria</taxon>
        <taxon>Neisseriales</taxon>
        <taxon>Chromobacteriaceae</taxon>
        <taxon>Pseudogulbenkiania</taxon>
    </lineage>
</organism>
<keyword evidence="4" id="KW-1185">Reference proteome</keyword>
<gene>
    <name evidence="1" type="ORF">SAMN02745746_02070</name>
    <name evidence="2" type="ORF">SAMN02745746_02618</name>
    <name evidence="3" type="ORF">SAMN02745746_03547</name>
</gene>
<dbReference type="Proteomes" id="UP000192920">
    <property type="component" value="Unassembled WGS sequence"/>
</dbReference>
<dbReference type="RefSeq" id="WP_085276332.1">
    <property type="nucleotide sequence ID" value="NZ_FXAG01000009.1"/>
</dbReference>